<protein>
    <recommendedName>
        <fullName evidence="2">hydroxymethylpyrimidine kinase</fullName>
        <ecNumber evidence="2">2.7.1.49</ecNumber>
    </recommendedName>
</protein>
<dbReference type="FunFam" id="3.40.1190.20:FF:000003">
    <property type="entry name" value="Phosphomethylpyrimidine kinase ThiD"/>
    <property type="match status" value="1"/>
</dbReference>
<evidence type="ECO:0000256" key="7">
    <source>
        <dbReference type="SAM" id="MobiDB-lite"/>
    </source>
</evidence>
<evidence type="ECO:0000256" key="3">
    <source>
        <dbReference type="ARBA" id="ARBA00022679"/>
    </source>
</evidence>
<dbReference type="EC" id="2.7.1.49" evidence="2"/>
<keyword evidence="3 9" id="KW-0808">Transferase</keyword>
<dbReference type="InterPro" id="IPR029056">
    <property type="entry name" value="Ribokinase-like"/>
</dbReference>
<organism evidence="9 10">
    <name type="scientific">Hoeflea prorocentri</name>
    <dbReference type="NCBI Taxonomy" id="1922333"/>
    <lineage>
        <taxon>Bacteria</taxon>
        <taxon>Pseudomonadati</taxon>
        <taxon>Pseudomonadota</taxon>
        <taxon>Alphaproteobacteria</taxon>
        <taxon>Hyphomicrobiales</taxon>
        <taxon>Rhizobiaceae</taxon>
        <taxon>Hoeflea</taxon>
    </lineage>
</organism>
<dbReference type="Proteomes" id="UP001151234">
    <property type="component" value="Unassembled WGS sequence"/>
</dbReference>
<keyword evidence="6" id="KW-0067">ATP-binding</keyword>
<gene>
    <name evidence="9" type="primary">thiD</name>
    <name evidence="9" type="ORF">OQ273_22225</name>
</gene>
<evidence type="ECO:0000259" key="8">
    <source>
        <dbReference type="Pfam" id="PF08543"/>
    </source>
</evidence>
<dbReference type="CDD" id="cd01169">
    <property type="entry name" value="HMPP_kinase"/>
    <property type="match status" value="1"/>
</dbReference>
<dbReference type="Gene3D" id="3.40.1190.20">
    <property type="match status" value="1"/>
</dbReference>
<evidence type="ECO:0000256" key="2">
    <source>
        <dbReference type="ARBA" id="ARBA00012135"/>
    </source>
</evidence>
<proteinExistence type="predicted"/>
<dbReference type="PANTHER" id="PTHR20858">
    <property type="entry name" value="PHOSPHOMETHYLPYRIMIDINE KINASE"/>
    <property type="match status" value="1"/>
</dbReference>
<keyword evidence="5 9" id="KW-0418">Kinase</keyword>
<dbReference type="GO" id="GO:0009228">
    <property type="term" value="P:thiamine biosynthetic process"/>
    <property type="evidence" value="ECO:0007669"/>
    <property type="project" value="InterPro"/>
</dbReference>
<sequence length="280" mass="29034">MTVANILAIAGSDPSGGAGIQADLKTIQANGGYGMAVITALTAQNTKGVSGIHEVPAAFVEQQIMTILKDIRIDAIKIGMLAKADIIRAVAGCLDHLTGVPVVLDPVCVATSGARLIAPDAIDAMKTELLPKADILTPNIPEAGELLNRIAPRDRNDMEQAAKRLLKLGPNAVLLKGGHLKGNICSDVLAGSEGLSWFEDARIATPNTHGTGCTLSSAIATQLPVKTALSEAVGAARDYLRGAIMHGHMLSVGRGHGPVCHGWRQRQSGDTHDAASTEDA</sequence>
<feature type="compositionally biased region" description="Basic and acidic residues" evidence="7">
    <location>
        <begin position="267"/>
        <end position="280"/>
    </location>
</feature>
<dbReference type="GO" id="GO:0005524">
    <property type="term" value="F:ATP binding"/>
    <property type="evidence" value="ECO:0007669"/>
    <property type="project" value="UniProtKB-KW"/>
</dbReference>
<dbReference type="EMBL" id="JAPJZI010000002">
    <property type="protein sequence ID" value="MDA5401306.1"/>
    <property type="molecule type" value="Genomic_DNA"/>
</dbReference>
<comment type="pathway">
    <text evidence="1">Cofactor biosynthesis; thiamine diphosphate biosynthesis.</text>
</comment>
<dbReference type="Pfam" id="PF08543">
    <property type="entry name" value="Phos_pyr_kin"/>
    <property type="match status" value="1"/>
</dbReference>
<dbReference type="RefSeq" id="WP_267993297.1">
    <property type="nucleotide sequence ID" value="NZ_JAPJZI010000002.1"/>
</dbReference>
<evidence type="ECO:0000256" key="6">
    <source>
        <dbReference type="ARBA" id="ARBA00022840"/>
    </source>
</evidence>
<dbReference type="AlphaFoldDB" id="A0A9X3ZJZ0"/>
<feature type="domain" description="Pyridoxamine kinase/Phosphomethylpyrimidine kinase" evidence="8">
    <location>
        <begin position="13"/>
        <end position="259"/>
    </location>
</feature>
<evidence type="ECO:0000256" key="4">
    <source>
        <dbReference type="ARBA" id="ARBA00022741"/>
    </source>
</evidence>
<accession>A0A9X3ZJZ0</accession>
<keyword evidence="4" id="KW-0547">Nucleotide-binding</keyword>
<comment type="caution">
    <text evidence="9">The sequence shown here is derived from an EMBL/GenBank/DDBJ whole genome shotgun (WGS) entry which is preliminary data.</text>
</comment>
<dbReference type="GO" id="GO:0008902">
    <property type="term" value="F:hydroxymethylpyrimidine kinase activity"/>
    <property type="evidence" value="ECO:0007669"/>
    <property type="project" value="UniProtKB-EC"/>
</dbReference>
<dbReference type="NCBIfam" id="TIGR00097">
    <property type="entry name" value="HMP-P_kinase"/>
    <property type="match status" value="1"/>
</dbReference>
<name>A0A9X3ZJZ0_9HYPH</name>
<feature type="region of interest" description="Disordered" evidence="7">
    <location>
        <begin position="261"/>
        <end position="280"/>
    </location>
</feature>
<evidence type="ECO:0000256" key="1">
    <source>
        <dbReference type="ARBA" id="ARBA00004948"/>
    </source>
</evidence>
<dbReference type="GO" id="GO:0008972">
    <property type="term" value="F:phosphomethylpyrimidine kinase activity"/>
    <property type="evidence" value="ECO:0007669"/>
    <property type="project" value="InterPro"/>
</dbReference>
<dbReference type="InterPro" id="IPR004399">
    <property type="entry name" value="HMP/HMP-P_kinase_dom"/>
</dbReference>
<evidence type="ECO:0000313" key="10">
    <source>
        <dbReference type="Proteomes" id="UP001151234"/>
    </source>
</evidence>
<dbReference type="InterPro" id="IPR013749">
    <property type="entry name" value="PM/HMP-P_kinase-1"/>
</dbReference>
<dbReference type="SUPFAM" id="SSF53613">
    <property type="entry name" value="Ribokinase-like"/>
    <property type="match status" value="1"/>
</dbReference>
<reference evidence="9" key="1">
    <citation type="submission" date="2022-11" db="EMBL/GenBank/DDBJ databases">
        <title>Draft genome sequence of Hoeflea poritis E7-10 and Hoeflea prorocentri PM5-8, separated from scleractinian coral Porites lutea and marine dinoflagellate.</title>
        <authorList>
            <person name="Zhang G."/>
            <person name="Wei Q."/>
            <person name="Cai L."/>
        </authorList>
    </citation>
    <scope>NUCLEOTIDE SEQUENCE</scope>
    <source>
        <strain evidence="9">PM5-8</strain>
    </source>
</reference>
<evidence type="ECO:0000313" key="9">
    <source>
        <dbReference type="EMBL" id="MDA5401306.1"/>
    </source>
</evidence>
<evidence type="ECO:0000256" key="5">
    <source>
        <dbReference type="ARBA" id="ARBA00022777"/>
    </source>
</evidence>
<keyword evidence="10" id="KW-1185">Reference proteome</keyword>
<dbReference type="GO" id="GO:0005829">
    <property type="term" value="C:cytosol"/>
    <property type="evidence" value="ECO:0007669"/>
    <property type="project" value="TreeGrafter"/>
</dbReference>
<dbReference type="PANTHER" id="PTHR20858:SF17">
    <property type="entry name" value="HYDROXYMETHYLPYRIMIDINE_PHOSPHOMETHYLPYRIMIDINE KINASE THI20-RELATED"/>
    <property type="match status" value="1"/>
</dbReference>